<name>A0ABP9C1W5_9GAMM</name>
<sequence>MKPRIAFLTGQSDPGRCALSPAQCATLDALAPHAGDVDLLPHNFPWAADTAPWRAVPLLRASVANGRQYLAAHRGDVPSLSTPEREAARAHLLAAPRTLLLVGSCGLAVLDALIAPFDATQRARLRAVSYGGVAPRWPAGIHGSQLRGRRDRIAAWLGPADGPRPIAVDHGHMDYLGGNAVVEAARAHLAWLRGAA</sequence>
<protein>
    <recommendedName>
        <fullName evidence="3">Alpha/beta hydrolase</fullName>
    </recommendedName>
</protein>
<reference evidence="2" key="1">
    <citation type="journal article" date="2019" name="Int. J. Syst. Evol. Microbiol.">
        <title>The Global Catalogue of Microorganisms (GCM) 10K type strain sequencing project: providing services to taxonomists for standard genome sequencing and annotation.</title>
        <authorList>
            <consortium name="The Broad Institute Genomics Platform"/>
            <consortium name="The Broad Institute Genome Sequencing Center for Infectious Disease"/>
            <person name="Wu L."/>
            <person name="Ma J."/>
        </authorList>
    </citation>
    <scope>NUCLEOTIDE SEQUENCE [LARGE SCALE GENOMIC DNA]</scope>
    <source>
        <strain evidence="2">JCM 18204</strain>
    </source>
</reference>
<evidence type="ECO:0000313" key="2">
    <source>
        <dbReference type="Proteomes" id="UP001499959"/>
    </source>
</evidence>
<dbReference type="RefSeq" id="WP_345304306.1">
    <property type="nucleotide sequence ID" value="NZ_BAABJE010000017.1"/>
</dbReference>
<organism evidence="1 2">
    <name type="scientific">Lysobacter hankyongensis</name>
    <dbReference type="NCBI Taxonomy" id="1176535"/>
    <lineage>
        <taxon>Bacteria</taxon>
        <taxon>Pseudomonadati</taxon>
        <taxon>Pseudomonadota</taxon>
        <taxon>Gammaproteobacteria</taxon>
        <taxon>Lysobacterales</taxon>
        <taxon>Lysobacteraceae</taxon>
        <taxon>Lysobacter</taxon>
    </lineage>
</organism>
<comment type="caution">
    <text evidence="1">The sequence shown here is derived from an EMBL/GenBank/DDBJ whole genome shotgun (WGS) entry which is preliminary data.</text>
</comment>
<dbReference type="EMBL" id="BAABJE010000017">
    <property type="protein sequence ID" value="GAA4802486.1"/>
    <property type="molecule type" value="Genomic_DNA"/>
</dbReference>
<dbReference type="Proteomes" id="UP001499959">
    <property type="component" value="Unassembled WGS sequence"/>
</dbReference>
<gene>
    <name evidence="1" type="ORF">GCM10023307_31490</name>
</gene>
<keyword evidence="2" id="KW-1185">Reference proteome</keyword>
<proteinExistence type="predicted"/>
<evidence type="ECO:0008006" key="3">
    <source>
        <dbReference type="Google" id="ProtNLM"/>
    </source>
</evidence>
<evidence type="ECO:0000313" key="1">
    <source>
        <dbReference type="EMBL" id="GAA4802486.1"/>
    </source>
</evidence>
<accession>A0ABP9C1W5</accession>